<evidence type="ECO:0000313" key="3">
    <source>
        <dbReference type="EMBL" id="MCA9758684.1"/>
    </source>
</evidence>
<keyword evidence="3" id="KW-0067">ATP-binding</keyword>
<accession>A0A956NKD3</accession>
<dbReference type="InterPro" id="IPR025420">
    <property type="entry name" value="DUF4143"/>
</dbReference>
<evidence type="ECO:0000259" key="2">
    <source>
        <dbReference type="Pfam" id="PF13635"/>
    </source>
</evidence>
<keyword evidence="3" id="KW-0547">Nucleotide-binding</keyword>
<dbReference type="PANTHER" id="PTHR33295">
    <property type="entry name" value="ATPASE"/>
    <property type="match status" value="1"/>
</dbReference>
<dbReference type="SUPFAM" id="SSF52540">
    <property type="entry name" value="P-loop containing nucleoside triphosphate hydrolases"/>
    <property type="match status" value="1"/>
</dbReference>
<dbReference type="Pfam" id="PF13173">
    <property type="entry name" value="AAA_14"/>
    <property type="match status" value="1"/>
</dbReference>
<dbReference type="Pfam" id="PF13635">
    <property type="entry name" value="DUF4143"/>
    <property type="match status" value="1"/>
</dbReference>
<dbReference type="Proteomes" id="UP000739538">
    <property type="component" value="Unassembled WGS sequence"/>
</dbReference>
<comment type="caution">
    <text evidence="3">The sequence shown here is derived from an EMBL/GenBank/DDBJ whole genome shotgun (WGS) entry which is preliminary data.</text>
</comment>
<dbReference type="PANTHER" id="PTHR33295:SF8">
    <property type="entry name" value="AAA+ ATPASE DOMAIN-CONTAINING PROTEIN"/>
    <property type="match status" value="1"/>
</dbReference>
<gene>
    <name evidence="3" type="ORF">KDA27_23025</name>
</gene>
<dbReference type="EMBL" id="JAGQHS010000199">
    <property type="protein sequence ID" value="MCA9758684.1"/>
    <property type="molecule type" value="Genomic_DNA"/>
</dbReference>
<protein>
    <submittedName>
        <fullName evidence="3">ATP-binding protein</fullName>
    </submittedName>
</protein>
<feature type="domain" description="AAA" evidence="1">
    <location>
        <begin position="42"/>
        <end position="177"/>
    </location>
</feature>
<reference evidence="3" key="2">
    <citation type="journal article" date="2021" name="Microbiome">
        <title>Successional dynamics and alternative stable states in a saline activated sludge microbial community over 9 years.</title>
        <authorList>
            <person name="Wang Y."/>
            <person name="Ye J."/>
            <person name="Ju F."/>
            <person name="Liu L."/>
            <person name="Boyd J.A."/>
            <person name="Deng Y."/>
            <person name="Parks D.H."/>
            <person name="Jiang X."/>
            <person name="Yin X."/>
            <person name="Woodcroft B.J."/>
            <person name="Tyson G.W."/>
            <person name="Hugenholtz P."/>
            <person name="Polz M.F."/>
            <person name="Zhang T."/>
        </authorList>
    </citation>
    <scope>NUCLEOTIDE SEQUENCE</scope>
    <source>
        <strain evidence="3">HKST-UBA02</strain>
    </source>
</reference>
<organism evidence="3 4">
    <name type="scientific">Eiseniibacteriota bacterium</name>
    <dbReference type="NCBI Taxonomy" id="2212470"/>
    <lineage>
        <taxon>Bacteria</taxon>
        <taxon>Candidatus Eiseniibacteriota</taxon>
    </lineage>
</organism>
<dbReference type="GO" id="GO:0005524">
    <property type="term" value="F:ATP binding"/>
    <property type="evidence" value="ECO:0007669"/>
    <property type="project" value="UniProtKB-KW"/>
</dbReference>
<sequence>MPFDLPNDLRRVLSDKLTESLSGPIPEGTAREFHGRVEFPGKATAVIGMRRAGKTTFLHQLRRERIAEGAARESVPYINFEDERLGGLEGHHLGFLVEEYSRQVREHAESDVVNWYLDEIQLVPGWERFVRRLLDEGEARIVLTGSSAALLSREVATSMRGRAWEVPIFPFSFREALRHRGARVHEPNRSMTAKARRELERHFLEWLRTGGFPEAQAIDDASRLQLLRDYVDVAILRDVVERHGVTQVAGLRWIVRHLLGNAAGTFSVEKFYSALKSQGVAIAKDTVHQLLAHLEEAFLIRTVWIEAHSERGRMVNPRKAYPIDPGLIPIFDRSGRSNVGHALETAVLIELQRRRCDVTYVRTRSGYEVDFLARSPEGIEELIQVCANASTSETSEREYRALAEAMGAHPKARGRLLTATRDGIPAEGGEGVVVQTAYEWMLEGV</sequence>
<evidence type="ECO:0000313" key="4">
    <source>
        <dbReference type="Proteomes" id="UP000739538"/>
    </source>
</evidence>
<feature type="domain" description="DUF4143" evidence="2">
    <location>
        <begin position="237"/>
        <end position="386"/>
    </location>
</feature>
<proteinExistence type="predicted"/>
<reference evidence="3" key="1">
    <citation type="submission" date="2020-04" db="EMBL/GenBank/DDBJ databases">
        <authorList>
            <person name="Zhang T."/>
        </authorList>
    </citation>
    <scope>NUCLEOTIDE SEQUENCE</scope>
    <source>
        <strain evidence="3">HKST-UBA02</strain>
    </source>
</reference>
<dbReference type="InterPro" id="IPR041682">
    <property type="entry name" value="AAA_14"/>
</dbReference>
<dbReference type="AlphaFoldDB" id="A0A956NKD3"/>
<evidence type="ECO:0000259" key="1">
    <source>
        <dbReference type="Pfam" id="PF13173"/>
    </source>
</evidence>
<name>A0A956NKD3_UNCEI</name>
<dbReference type="InterPro" id="IPR027417">
    <property type="entry name" value="P-loop_NTPase"/>
</dbReference>